<dbReference type="InterPro" id="IPR012340">
    <property type="entry name" value="NA-bd_OB-fold"/>
</dbReference>
<keyword evidence="7" id="KW-0472">Membrane</keyword>
<dbReference type="PANTHER" id="PTHR43875">
    <property type="entry name" value="MALTODEXTRIN IMPORT ATP-BINDING PROTEIN MSMX"/>
    <property type="match status" value="1"/>
</dbReference>
<dbReference type="Pfam" id="PF00005">
    <property type="entry name" value="ABC_tran"/>
    <property type="match status" value="1"/>
</dbReference>
<dbReference type="SMART" id="SM00382">
    <property type="entry name" value="AAA"/>
    <property type="match status" value="1"/>
</dbReference>
<dbReference type="PANTHER" id="PTHR43875:SF15">
    <property type="entry name" value="TREHALOSE IMPORT ATP-BINDING PROTEIN SUGC"/>
    <property type="match status" value="1"/>
</dbReference>
<keyword evidence="11" id="KW-1185">Reference proteome</keyword>
<keyword evidence="4" id="KW-0547">Nucleotide-binding</keyword>
<feature type="region of interest" description="Disordered" evidence="8">
    <location>
        <begin position="333"/>
        <end position="381"/>
    </location>
</feature>
<dbReference type="InterPro" id="IPR008995">
    <property type="entry name" value="Mo/tungstate-bd_C_term_dom"/>
</dbReference>
<dbReference type="SUPFAM" id="SSF50331">
    <property type="entry name" value="MOP-like"/>
    <property type="match status" value="1"/>
</dbReference>
<feature type="domain" description="ABC transporter" evidence="9">
    <location>
        <begin position="7"/>
        <end position="237"/>
    </location>
</feature>
<dbReference type="EMBL" id="CP049056">
    <property type="protein sequence ID" value="QIE56777.1"/>
    <property type="molecule type" value="Genomic_DNA"/>
</dbReference>
<evidence type="ECO:0000256" key="2">
    <source>
        <dbReference type="ARBA" id="ARBA00022448"/>
    </source>
</evidence>
<dbReference type="InterPro" id="IPR017871">
    <property type="entry name" value="ABC_transporter-like_CS"/>
</dbReference>
<dbReference type="GO" id="GO:0055052">
    <property type="term" value="C:ATP-binding cassette (ABC) transporter complex, substrate-binding subunit-containing"/>
    <property type="evidence" value="ECO:0007669"/>
    <property type="project" value="TreeGrafter"/>
</dbReference>
<evidence type="ECO:0000256" key="5">
    <source>
        <dbReference type="ARBA" id="ARBA00022840"/>
    </source>
</evidence>
<comment type="similarity">
    <text evidence="1">Belongs to the ABC transporter superfamily.</text>
</comment>
<dbReference type="InterPro" id="IPR013611">
    <property type="entry name" value="Transp-assoc_OB_typ2"/>
</dbReference>
<protein>
    <submittedName>
        <fullName evidence="10">ABC transporter ATP-binding protein</fullName>
    </submittedName>
</protein>
<keyword evidence="6" id="KW-1278">Translocase</keyword>
<dbReference type="InterPro" id="IPR003439">
    <property type="entry name" value="ABC_transporter-like_ATP-bd"/>
</dbReference>
<dbReference type="Gene3D" id="3.40.50.300">
    <property type="entry name" value="P-loop containing nucleotide triphosphate hydrolases"/>
    <property type="match status" value="1"/>
</dbReference>
<dbReference type="Proteomes" id="UP000503336">
    <property type="component" value="Chromosome"/>
</dbReference>
<dbReference type="GO" id="GO:0005524">
    <property type="term" value="F:ATP binding"/>
    <property type="evidence" value="ECO:0007669"/>
    <property type="project" value="UniProtKB-KW"/>
</dbReference>
<dbReference type="Gene3D" id="2.40.50.100">
    <property type="match status" value="1"/>
</dbReference>
<keyword evidence="5 10" id="KW-0067">ATP-binding</keyword>
<sequence length="381" mass="41181">MNASPFLSLDGVSKRWNDQLGVEDINLSVPEGDFVALLGPSGCGKSTTLRLIAGLETPDQGAVSIGGADVTASPASKRNLSMVFQSYALFPHLDVAENILFGLKVRRTPRPEQKVKLARALKMTGLEGLEQRKPGEISGGQRQRVALARAIVAGHPLCLMDEPLSNLDAKLRHSVRRDIKRIQRELGMTVLYVTHDQTEAMSMADIVVLMKDGRIEQAGRPAELYNEPASTFVASFVGSPPMALIEAEALPRLADGRSVIFGVRPEDLSIVEPGEGALKATVTECEYMGAETFLSFAHPNANGLTVRIAGEATRPAGETVELSFPKDRLHVFDRETGRRIAGTAQNPPATGRKSPRGPIAEERDTETLDELPFDPTDRGTP</sequence>
<dbReference type="GO" id="GO:0140359">
    <property type="term" value="F:ABC-type transporter activity"/>
    <property type="evidence" value="ECO:0007669"/>
    <property type="project" value="UniProtKB-ARBA"/>
</dbReference>
<dbReference type="KEGG" id="hdh:G5B40_15840"/>
<reference evidence="10 11" key="1">
    <citation type="submission" date="2020-02" db="EMBL/GenBank/DDBJ databases">
        <title>complete genome sequence of Rhodobacteraceae bacterium.</title>
        <authorList>
            <person name="Park J."/>
            <person name="Kim Y.-S."/>
            <person name="Kim K.-H."/>
        </authorList>
    </citation>
    <scope>NUCLEOTIDE SEQUENCE [LARGE SCALE GENOMIC DNA]</scope>
    <source>
        <strain evidence="10 11">RR4-56</strain>
    </source>
</reference>
<keyword evidence="2" id="KW-0813">Transport</keyword>
<name>A0A7L5C1T2_9RHOB</name>
<gene>
    <name evidence="10" type="ORF">G5B40_15840</name>
</gene>
<dbReference type="InterPro" id="IPR027417">
    <property type="entry name" value="P-loop_NTPase"/>
</dbReference>
<evidence type="ECO:0000256" key="6">
    <source>
        <dbReference type="ARBA" id="ARBA00022967"/>
    </source>
</evidence>
<evidence type="ECO:0000256" key="4">
    <source>
        <dbReference type="ARBA" id="ARBA00022741"/>
    </source>
</evidence>
<dbReference type="GO" id="GO:0016887">
    <property type="term" value="F:ATP hydrolysis activity"/>
    <property type="evidence" value="ECO:0007669"/>
    <property type="project" value="InterPro"/>
</dbReference>
<dbReference type="InterPro" id="IPR003593">
    <property type="entry name" value="AAA+_ATPase"/>
</dbReference>
<dbReference type="InterPro" id="IPR047641">
    <property type="entry name" value="ABC_transpr_MalK/UgpC-like"/>
</dbReference>
<evidence type="ECO:0000256" key="3">
    <source>
        <dbReference type="ARBA" id="ARBA00022475"/>
    </source>
</evidence>
<dbReference type="Gene3D" id="2.40.50.140">
    <property type="entry name" value="Nucleic acid-binding proteins"/>
    <property type="match status" value="1"/>
</dbReference>
<evidence type="ECO:0000259" key="9">
    <source>
        <dbReference type="PROSITE" id="PS50893"/>
    </source>
</evidence>
<dbReference type="SUPFAM" id="SSF52540">
    <property type="entry name" value="P-loop containing nucleoside triphosphate hydrolases"/>
    <property type="match status" value="1"/>
</dbReference>
<dbReference type="Pfam" id="PF08402">
    <property type="entry name" value="TOBE_2"/>
    <property type="match status" value="1"/>
</dbReference>
<evidence type="ECO:0000256" key="1">
    <source>
        <dbReference type="ARBA" id="ARBA00005417"/>
    </source>
</evidence>
<keyword evidence="3" id="KW-1003">Cell membrane</keyword>
<dbReference type="PROSITE" id="PS50893">
    <property type="entry name" value="ABC_TRANSPORTER_2"/>
    <property type="match status" value="1"/>
</dbReference>
<dbReference type="AlphaFoldDB" id="A0A7L5C1T2"/>
<organism evidence="10 11">
    <name type="scientific">Pikeienuella piscinae</name>
    <dbReference type="NCBI Taxonomy" id="2748098"/>
    <lineage>
        <taxon>Bacteria</taxon>
        <taxon>Pseudomonadati</taxon>
        <taxon>Pseudomonadota</taxon>
        <taxon>Alphaproteobacteria</taxon>
        <taxon>Rhodobacterales</taxon>
        <taxon>Paracoccaceae</taxon>
        <taxon>Pikeienuella</taxon>
    </lineage>
</organism>
<evidence type="ECO:0000256" key="8">
    <source>
        <dbReference type="SAM" id="MobiDB-lite"/>
    </source>
</evidence>
<evidence type="ECO:0000313" key="10">
    <source>
        <dbReference type="EMBL" id="QIE56777.1"/>
    </source>
</evidence>
<evidence type="ECO:0000256" key="7">
    <source>
        <dbReference type="ARBA" id="ARBA00023136"/>
    </source>
</evidence>
<evidence type="ECO:0000313" key="11">
    <source>
        <dbReference type="Proteomes" id="UP000503336"/>
    </source>
</evidence>
<dbReference type="FunFam" id="3.40.50.300:FF:000042">
    <property type="entry name" value="Maltose/maltodextrin ABC transporter, ATP-binding protein"/>
    <property type="match status" value="1"/>
</dbReference>
<dbReference type="RefSeq" id="WP_165100511.1">
    <property type="nucleotide sequence ID" value="NZ_CP049056.1"/>
</dbReference>
<dbReference type="PROSITE" id="PS00211">
    <property type="entry name" value="ABC_TRANSPORTER_1"/>
    <property type="match status" value="1"/>
</dbReference>
<accession>A0A7L5C1T2</accession>
<proteinExistence type="inferred from homology"/>